<feature type="non-terminal residue" evidence="9">
    <location>
        <position position="823"/>
    </location>
</feature>
<dbReference type="CDD" id="cd05401">
    <property type="entry name" value="NT_GlnE_GlnD_like"/>
    <property type="match status" value="2"/>
</dbReference>
<feature type="domain" description="PII-uridylyltransferase/Glutamine-synthetase adenylyltransferase" evidence="8">
    <location>
        <begin position="695"/>
        <end position="780"/>
    </location>
</feature>
<accession>A0A0F9G9X6</accession>
<evidence type="ECO:0000256" key="2">
    <source>
        <dbReference type="ARBA" id="ARBA00022695"/>
    </source>
</evidence>
<dbReference type="SUPFAM" id="SSF81301">
    <property type="entry name" value="Nucleotidyltransferase"/>
    <property type="match status" value="2"/>
</dbReference>
<keyword evidence="3" id="KW-0547">Nucleotide-binding</keyword>
<feature type="domain" description="Glutamate-ammonia ligase adenylyltransferase repeated" evidence="7">
    <location>
        <begin position="1"/>
        <end position="192"/>
    </location>
</feature>
<keyword evidence="4" id="KW-0067">ATP-binding</keyword>
<keyword evidence="5" id="KW-0460">Magnesium</keyword>
<dbReference type="Gene3D" id="1.20.120.330">
    <property type="entry name" value="Nucleotidyltransferases domain 2"/>
    <property type="match status" value="2"/>
</dbReference>
<sequence length="823" mass="92062">MKRLRHFRKQYLMGILLRDLSGSTNTITATGELSNLADVVIHHALNWSIEAASARHGEPAGSPRIALIGLGKLGGQELNYSSDVDLVAVYADGQGDTAGVLTPTGLTANRVSNHEFYCTVVNLLTKLLSAHTDDGVGYRVDLRLRPEGRKGEVAWPLGSYRRYYESWGRTWERMVLTRARHVAGDRELGGAFITMVEPFLWRHTVDYSELEDIRAMKKKIDSIVTRDDIKRGYGGIREAEFFVQTFQILYGADRHSLRTPHLKGAIEAIAEMALVPKEELDALWDGYVFYRRVEHYLQMADDLQTYILPSAPDDREVLARKMGFKGDEEFTSALKVMRMRIKNMYNSLLGTEEDKHAEALTLLEGPLNSVELESYLAFRGLSDIEAGVKSMWRLRERASAPMGPDERVLVRKSVPGLLERALGSEHPDRALGALESFLGTYGMKGAYLRSMLEQEPMAEGLSKLFALSPVLTRLLLASPDCMNWLVEDMPIKKSAKRVMEEVERLLASGKPLDDQLGKYKGVEWLRLGMFFLSGIVPIADLQRYLSHLAEALLWAALMEAGGVQERFSVIAMGKFGGREITFGSDLDLIFVSESAEGIKIAEKIIHTITSYTGRGMLYEVDTRLRPDGSKGDLVKTMEGYRKYYLEHARIWEAQALTRARPVVGDRTLGREFLQMAKQVVAERGHELTSQDIASMRKKIISELAHEDKGMDVKLGPGGLEDVEFHVQWLQLQGARKSGGSVVQNTPAAIRRLVNRGDLPRAASRILLDAYDYFRKLQSFLWLNGESLVTPGMGIAKVIAKFMGHLDEDAFLLALKAHRGAVLG</sequence>
<keyword evidence="6" id="KW-0511">Multifunctional enzyme</keyword>
<evidence type="ECO:0000259" key="7">
    <source>
        <dbReference type="Pfam" id="PF03710"/>
    </source>
</evidence>
<feature type="domain" description="PII-uridylyltransferase/Glutamine-synthetase adenylyltransferase" evidence="8">
    <location>
        <begin position="221"/>
        <end position="348"/>
    </location>
</feature>
<evidence type="ECO:0008006" key="10">
    <source>
        <dbReference type="Google" id="ProtNLM"/>
    </source>
</evidence>
<evidence type="ECO:0000256" key="6">
    <source>
        <dbReference type="ARBA" id="ARBA00023268"/>
    </source>
</evidence>
<dbReference type="InterPro" id="IPR023057">
    <property type="entry name" value="GlnE"/>
</dbReference>
<dbReference type="InterPro" id="IPR043519">
    <property type="entry name" value="NT_sf"/>
</dbReference>
<proteinExistence type="predicted"/>
<dbReference type="GO" id="GO:0000820">
    <property type="term" value="P:regulation of glutamine family amino acid metabolic process"/>
    <property type="evidence" value="ECO:0007669"/>
    <property type="project" value="TreeGrafter"/>
</dbReference>
<dbReference type="Pfam" id="PF03710">
    <property type="entry name" value="GlnE"/>
    <property type="match status" value="2"/>
</dbReference>
<comment type="caution">
    <text evidence="9">The sequence shown here is derived from an EMBL/GenBank/DDBJ whole genome shotgun (WGS) entry which is preliminary data.</text>
</comment>
<evidence type="ECO:0000256" key="4">
    <source>
        <dbReference type="ARBA" id="ARBA00022840"/>
    </source>
</evidence>
<dbReference type="PANTHER" id="PTHR30621">
    <property type="entry name" value="GLUTAMINE SYNTHETASE ADENYLYLTRANSFERASE"/>
    <property type="match status" value="1"/>
</dbReference>
<evidence type="ECO:0000256" key="5">
    <source>
        <dbReference type="ARBA" id="ARBA00022842"/>
    </source>
</evidence>
<evidence type="ECO:0000313" key="9">
    <source>
        <dbReference type="EMBL" id="KKL95483.1"/>
    </source>
</evidence>
<dbReference type="InterPro" id="IPR005190">
    <property type="entry name" value="GlnE_rpt_dom"/>
</dbReference>
<dbReference type="GO" id="GO:0005524">
    <property type="term" value="F:ATP binding"/>
    <property type="evidence" value="ECO:0007669"/>
    <property type="project" value="UniProtKB-KW"/>
</dbReference>
<keyword evidence="1" id="KW-0808">Transferase</keyword>
<dbReference type="GO" id="GO:0005829">
    <property type="term" value="C:cytosol"/>
    <property type="evidence" value="ECO:0007669"/>
    <property type="project" value="TreeGrafter"/>
</dbReference>
<evidence type="ECO:0000259" key="8">
    <source>
        <dbReference type="Pfam" id="PF08335"/>
    </source>
</evidence>
<evidence type="ECO:0000256" key="3">
    <source>
        <dbReference type="ARBA" id="ARBA00022741"/>
    </source>
</evidence>
<dbReference type="InterPro" id="IPR013546">
    <property type="entry name" value="PII_UdlTrfase/GS_AdlTrfase"/>
</dbReference>
<reference evidence="9" key="1">
    <citation type="journal article" date="2015" name="Nature">
        <title>Complex archaea that bridge the gap between prokaryotes and eukaryotes.</title>
        <authorList>
            <person name="Spang A."/>
            <person name="Saw J.H."/>
            <person name="Jorgensen S.L."/>
            <person name="Zaremba-Niedzwiedzka K."/>
            <person name="Martijn J."/>
            <person name="Lind A.E."/>
            <person name="van Eijk R."/>
            <person name="Schleper C."/>
            <person name="Guy L."/>
            <person name="Ettema T.J."/>
        </authorList>
    </citation>
    <scope>NUCLEOTIDE SEQUENCE</scope>
</reference>
<dbReference type="PANTHER" id="PTHR30621:SF0">
    <property type="entry name" value="BIFUNCTIONAL GLUTAMINE SYNTHETASE ADENYLYLTRANSFERASE_ADENYLYL-REMOVING ENZYME"/>
    <property type="match status" value="1"/>
</dbReference>
<feature type="domain" description="Glutamate-ammonia ligase adenylyltransferase repeated" evidence="7">
    <location>
        <begin position="461"/>
        <end position="674"/>
    </location>
</feature>
<dbReference type="NCBIfam" id="NF008292">
    <property type="entry name" value="PRK11072.1"/>
    <property type="match status" value="1"/>
</dbReference>
<keyword evidence="2" id="KW-0548">Nucleotidyltransferase</keyword>
<dbReference type="Pfam" id="PF08335">
    <property type="entry name" value="GlnD_UR_UTase"/>
    <property type="match status" value="2"/>
</dbReference>
<dbReference type="GO" id="GO:0008882">
    <property type="term" value="F:[glutamate-ammonia-ligase] adenylyltransferase activity"/>
    <property type="evidence" value="ECO:0007669"/>
    <property type="project" value="InterPro"/>
</dbReference>
<gene>
    <name evidence="9" type="ORF">LCGC14_1854130</name>
</gene>
<protein>
    <recommendedName>
        <fullName evidence="10">Glutamate-ammonia ligase adenylyltransferase repeated domain-containing protein</fullName>
    </recommendedName>
</protein>
<dbReference type="EMBL" id="LAZR01018666">
    <property type="protein sequence ID" value="KKL95483.1"/>
    <property type="molecule type" value="Genomic_DNA"/>
</dbReference>
<evidence type="ECO:0000256" key="1">
    <source>
        <dbReference type="ARBA" id="ARBA00022679"/>
    </source>
</evidence>
<name>A0A0F9G9X6_9ZZZZ</name>
<dbReference type="Gene3D" id="3.30.460.10">
    <property type="entry name" value="Beta Polymerase, domain 2"/>
    <property type="match status" value="2"/>
</dbReference>
<dbReference type="AlphaFoldDB" id="A0A0F9G9X6"/>
<dbReference type="SUPFAM" id="SSF81593">
    <property type="entry name" value="Nucleotidyltransferase substrate binding subunit/domain"/>
    <property type="match status" value="2"/>
</dbReference>
<organism evidence="9">
    <name type="scientific">marine sediment metagenome</name>
    <dbReference type="NCBI Taxonomy" id="412755"/>
    <lineage>
        <taxon>unclassified sequences</taxon>
        <taxon>metagenomes</taxon>
        <taxon>ecological metagenomes</taxon>
    </lineage>
</organism>